<dbReference type="PANTHER" id="PTHR46481:SF10">
    <property type="entry name" value="ZINC FINGER BED DOMAIN-CONTAINING PROTEIN 39"/>
    <property type="match status" value="1"/>
</dbReference>
<evidence type="ECO:0000256" key="3">
    <source>
        <dbReference type="ARBA" id="ARBA00022771"/>
    </source>
</evidence>
<evidence type="ECO:0000313" key="8">
    <source>
        <dbReference type="Proteomes" id="UP000708208"/>
    </source>
</evidence>
<name>A0A8J2P5Z2_9HEXA</name>
<accession>A0A8J2P5Z2</accession>
<dbReference type="GO" id="GO:0008270">
    <property type="term" value="F:zinc ion binding"/>
    <property type="evidence" value="ECO:0007669"/>
    <property type="project" value="UniProtKB-KW"/>
</dbReference>
<evidence type="ECO:0000256" key="1">
    <source>
        <dbReference type="ARBA" id="ARBA00004123"/>
    </source>
</evidence>
<dbReference type="OrthoDB" id="1607513at2759"/>
<evidence type="ECO:0000256" key="5">
    <source>
        <dbReference type="ARBA" id="ARBA00023242"/>
    </source>
</evidence>
<proteinExistence type="predicted"/>
<keyword evidence="3" id="KW-0863">Zinc-finger</keyword>
<dbReference type="InterPro" id="IPR052035">
    <property type="entry name" value="ZnF_BED_domain_contain"/>
</dbReference>
<dbReference type="EMBL" id="CAJVCH010229316">
    <property type="protein sequence ID" value="CAG7732349.1"/>
    <property type="molecule type" value="Genomic_DNA"/>
</dbReference>
<keyword evidence="4" id="KW-0862">Zinc</keyword>
<evidence type="ECO:0000256" key="6">
    <source>
        <dbReference type="SAM" id="MobiDB-lite"/>
    </source>
</evidence>
<protein>
    <recommendedName>
        <fullName evidence="9">Transposase</fullName>
    </recommendedName>
</protein>
<keyword evidence="8" id="KW-1185">Reference proteome</keyword>
<dbReference type="Proteomes" id="UP000708208">
    <property type="component" value="Unassembled WGS sequence"/>
</dbReference>
<evidence type="ECO:0008006" key="9">
    <source>
        <dbReference type="Google" id="ProtNLM"/>
    </source>
</evidence>
<dbReference type="AlphaFoldDB" id="A0A8J2P5Z2"/>
<evidence type="ECO:0000313" key="7">
    <source>
        <dbReference type="EMBL" id="CAG7732349.1"/>
    </source>
</evidence>
<dbReference type="GO" id="GO:0005634">
    <property type="term" value="C:nucleus"/>
    <property type="evidence" value="ECO:0007669"/>
    <property type="project" value="UniProtKB-SubCell"/>
</dbReference>
<keyword evidence="5" id="KW-0539">Nucleus</keyword>
<feature type="region of interest" description="Disordered" evidence="6">
    <location>
        <begin position="53"/>
        <end position="80"/>
    </location>
</feature>
<comment type="subcellular location">
    <subcellularLocation>
        <location evidence="1">Nucleus</location>
    </subcellularLocation>
</comment>
<dbReference type="PANTHER" id="PTHR46481">
    <property type="entry name" value="ZINC FINGER BED DOMAIN-CONTAINING PROTEIN 4"/>
    <property type="match status" value="1"/>
</dbReference>
<gene>
    <name evidence="7" type="ORF">AFUS01_LOCUS20870</name>
</gene>
<evidence type="ECO:0000256" key="2">
    <source>
        <dbReference type="ARBA" id="ARBA00022723"/>
    </source>
</evidence>
<organism evidence="7 8">
    <name type="scientific">Allacma fusca</name>
    <dbReference type="NCBI Taxonomy" id="39272"/>
    <lineage>
        <taxon>Eukaryota</taxon>
        <taxon>Metazoa</taxon>
        <taxon>Ecdysozoa</taxon>
        <taxon>Arthropoda</taxon>
        <taxon>Hexapoda</taxon>
        <taxon>Collembola</taxon>
        <taxon>Symphypleona</taxon>
        <taxon>Sminthuridae</taxon>
        <taxon>Allacma</taxon>
    </lineage>
</organism>
<keyword evidence="2" id="KW-0479">Metal-binding</keyword>
<reference evidence="7" key="1">
    <citation type="submission" date="2021-06" db="EMBL/GenBank/DDBJ databases">
        <authorList>
            <person name="Hodson N. C."/>
            <person name="Mongue J. A."/>
            <person name="Jaron S. K."/>
        </authorList>
    </citation>
    <scope>NUCLEOTIDE SEQUENCE</scope>
</reference>
<comment type="caution">
    <text evidence="7">The sequence shown here is derived from an EMBL/GenBank/DDBJ whole genome shotgun (WGS) entry which is preliminary data.</text>
</comment>
<sequence>MVELSKTFFQRGYHFDPQNQRIRCLAHIVNLSCQDALSVLKCVRTKDIDSPAILENNDSDEMSSEEADSDDSIDSERGISTNVLERSNNQSLYMRMRLAICKIRRSKHLRDTFKEFCLMKKMKPKMLILDNNTRWNSTFNMMLRFFEMRQAFEALVRSEKQLESITFQEEEWTLLEDMLEFLKPFKQMTLDLSKAHQPNMALSAAVYIELYKHVEKYSTETGSRSEIVEAAVAACEKLNKYYATSDGLVYVMGLLLNPRCKLEWYSSVGIETRIINANKRAAIQHWNAQYSTPAPACTDVDEQCGDILALQMKRAKPS</sequence>
<feature type="compositionally biased region" description="Acidic residues" evidence="6">
    <location>
        <begin position="57"/>
        <end position="73"/>
    </location>
</feature>
<evidence type="ECO:0000256" key="4">
    <source>
        <dbReference type="ARBA" id="ARBA00022833"/>
    </source>
</evidence>
<feature type="non-terminal residue" evidence="7">
    <location>
        <position position="318"/>
    </location>
</feature>